<proteinExistence type="predicted"/>
<sequence>MPSQRKKRQRRMRRLQGQWRVLEDQNVITGKRNSGVCGVSAPILKQPKKTQLKAQAKVPVSEPEVTSVPELLTPQATKHKVIETTEVEAATEVHVSETEDMMTPPKMEAVPEVMPVPEIEAAQEISTSEVKKEPEFMITVSELTTPKETLEVSSPEVSVAEIEAQVMEAPKVPLLEAPDVTTPKMEAFTEVMEVQEVTAIRETLVSPEPELMVMLEGIPEPEVILTPEMEAQETTADIPAVLCEVPMNVPSEEPAVQENIISTA</sequence>
<organism evidence="1 2">
    <name type="scientific">Pangasianodon hypophthalmus</name>
    <name type="common">Striped catfish</name>
    <name type="synonym">Helicophagus hypophthalmus</name>
    <dbReference type="NCBI Taxonomy" id="310915"/>
    <lineage>
        <taxon>Eukaryota</taxon>
        <taxon>Metazoa</taxon>
        <taxon>Chordata</taxon>
        <taxon>Craniata</taxon>
        <taxon>Vertebrata</taxon>
        <taxon>Euteleostomi</taxon>
        <taxon>Actinopterygii</taxon>
        <taxon>Neopterygii</taxon>
        <taxon>Teleostei</taxon>
        <taxon>Ostariophysi</taxon>
        <taxon>Siluriformes</taxon>
        <taxon>Pangasiidae</taxon>
        <taxon>Pangasianodon</taxon>
    </lineage>
</organism>
<gene>
    <name evidence="1" type="ORF">PHYPO_G00098990</name>
</gene>
<evidence type="ECO:0000313" key="1">
    <source>
        <dbReference type="EMBL" id="KAB5540187.1"/>
    </source>
</evidence>
<dbReference type="AlphaFoldDB" id="A0A5N5LBU9"/>
<keyword evidence="2" id="KW-1185">Reference proteome</keyword>
<comment type="caution">
    <text evidence="1">The sequence shown here is derived from an EMBL/GenBank/DDBJ whole genome shotgun (WGS) entry which is preliminary data.</text>
</comment>
<dbReference type="EMBL" id="VFJC01000020">
    <property type="protein sequence ID" value="KAB5540187.1"/>
    <property type="molecule type" value="Genomic_DNA"/>
</dbReference>
<accession>A0A5N5LBU9</accession>
<protein>
    <submittedName>
        <fullName evidence="1">Uncharacterized protein</fullName>
    </submittedName>
</protein>
<name>A0A5N5LBU9_PANHP</name>
<dbReference type="Proteomes" id="UP000327468">
    <property type="component" value="Chromosome 19"/>
</dbReference>
<evidence type="ECO:0000313" key="2">
    <source>
        <dbReference type="Proteomes" id="UP000327468"/>
    </source>
</evidence>
<reference evidence="1 2" key="1">
    <citation type="submission" date="2019-06" db="EMBL/GenBank/DDBJ databases">
        <title>A chromosome-scale genome assembly of the striped catfish, Pangasianodon hypophthalmus.</title>
        <authorList>
            <person name="Wen M."/>
            <person name="Zahm M."/>
            <person name="Roques C."/>
            <person name="Cabau C."/>
            <person name="Klopp C."/>
            <person name="Donnadieu C."/>
            <person name="Jouanno E."/>
            <person name="Avarre J.-C."/>
            <person name="Campet M."/>
            <person name="Ha T.T.T."/>
            <person name="Dugue R."/>
            <person name="Lampietro C."/>
            <person name="Louis A."/>
            <person name="Herpin A."/>
            <person name="Echchiki A."/>
            <person name="Berthelot C."/>
            <person name="Parey E."/>
            <person name="Roest-Crollius H."/>
            <person name="Braasch I."/>
            <person name="Postlethwait J."/>
            <person name="Bobe J."/>
            <person name="Montfort J."/>
            <person name="Bouchez O."/>
            <person name="Begum T."/>
            <person name="Schartl M."/>
            <person name="Guiguen Y."/>
        </authorList>
    </citation>
    <scope>NUCLEOTIDE SEQUENCE [LARGE SCALE GENOMIC DNA]</scope>
    <source>
        <strain evidence="1 2">Indonesia</strain>
        <tissue evidence="1">Blood</tissue>
    </source>
</reference>